<dbReference type="GO" id="GO:0015833">
    <property type="term" value="P:peptide transport"/>
    <property type="evidence" value="ECO:0007669"/>
    <property type="project" value="TreeGrafter"/>
</dbReference>
<dbReference type="Pfam" id="PF00496">
    <property type="entry name" value="SBP_bac_5"/>
    <property type="match status" value="1"/>
</dbReference>
<dbReference type="InterPro" id="IPR006311">
    <property type="entry name" value="TAT_signal"/>
</dbReference>
<dbReference type="eggNOG" id="arCOG01534">
    <property type="taxonomic scope" value="Archaea"/>
</dbReference>
<feature type="compositionally biased region" description="Acidic residues" evidence="4">
    <location>
        <begin position="48"/>
        <end position="57"/>
    </location>
</feature>
<dbReference type="AlphaFoldDB" id="V4IV87"/>
<dbReference type="Gene3D" id="3.10.105.10">
    <property type="entry name" value="Dipeptide-binding Protein, Domain 3"/>
    <property type="match status" value="1"/>
</dbReference>
<name>V4IV87_9EURY</name>
<evidence type="ECO:0000256" key="2">
    <source>
        <dbReference type="ARBA" id="ARBA00022448"/>
    </source>
</evidence>
<dbReference type="PATRIC" id="fig|1324957.4.peg.3333"/>
<organism evidence="6 7">
    <name type="scientific">Candidatus Halobonum tyrrellensis G22</name>
    <dbReference type="NCBI Taxonomy" id="1324957"/>
    <lineage>
        <taxon>Archaea</taxon>
        <taxon>Methanobacteriati</taxon>
        <taxon>Methanobacteriota</taxon>
        <taxon>Stenosarchaea group</taxon>
        <taxon>Halobacteria</taxon>
        <taxon>Halobacteriales</taxon>
        <taxon>Haloferacaceae</taxon>
        <taxon>Candidatus Halobonum</taxon>
    </lineage>
</organism>
<feature type="region of interest" description="Disordered" evidence="4">
    <location>
        <begin position="31"/>
        <end position="70"/>
    </location>
</feature>
<gene>
    <name evidence="6" type="ORF">K933_16407</name>
</gene>
<evidence type="ECO:0000256" key="3">
    <source>
        <dbReference type="ARBA" id="ARBA00022729"/>
    </source>
</evidence>
<keyword evidence="2" id="KW-0813">Transport</keyword>
<comment type="caution">
    <text evidence="6">The sequence shown here is derived from an EMBL/GenBank/DDBJ whole genome shotgun (WGS) entry which is preliminary data.</text>
</comment>
<evidence type="ECO:0000256" key="1">
    <source>
        <dbReference type="ARBA" id="ARBA00005695"/>
    </source>
</evidence>
<dbReference type="GO" id="GO:1904680">
    <property type="term" value="F:peptide transmembrane transporter activity"/>
    <property type="evidence" value="ECO:0007669"/>
    <property type="project" value="TreeGrafter"/>
</dbReference>
<accession>V4IV87</accession>
<dbReference type="InterPro" id="IPR000914">
    <property type="entry name" value="SBP_5_dom"/>
</dbReference>
<dbReference type="PROSITE" id="PS51318">
    <property type="entry name" value="TAT"/>
    <property type="match status" value="1"/>
</dbReference>
<dbReference type="PANTHER" id="PTHR30290">
    <property type="entry name" value="PERIPLASMIC BINDING COMPONENT OF ABC TRANSPORTER"/>
    <property type="match status" value="1"/>
</dbReference>
<dbReference type="Gene3D" id="3.40.190.10">
    <property type="entry name" value="Periplasmic binding protein-like II"/>
    <property type="match status" value="1"/>
</dbReference>
<protein>
    <submittedName>
        <fullName evidence="6">Extracellular solute-binding protein, family 5</fullName>
    </submittedName>
</protein>
<dbReference type="InterPro" id="IPR039424">
    <property type="entry name" value="SBP_5"/>
</dbReference>
<evidence type="ECO:0000259" key="5">
    <source>
        <dbReference type="Pfam" id="PF00496"/>
    </source>
</evidence>
<evidence type="ECO:0000256" key="4">
    <source>
        <dbReference type="SAM" id="MobiDB-lite"/>
    </source>
</evidence>
<reference evidence="6 7" key="1">
    <citation type="journal article" date="2013" name="Genome Announc.">
        <title>Draft Genome Sequence of 'Candidatus Halobonum tyrrellensis' Strain G22, Isolated from the Hypersaline Waters of Lake Tyrrell, Australia.</title>
        <authorList>
            <person name="Ugalde J.A."/>
            <person name="Narasingarao P."/>
            <person name="Kuo S."/>
            <person name="Podell S."/>
            <person name="Allen E.E."/>
        </authorList>
    </citation>
    <scope>NUCLEOTIDE SEQUENCE [LARGE SCALE GENOMIC DNA]</scope>
    <source>
        <strain evidence="6 7">G22</strain>
    </source>
</reference>
<keyword evidence="7" id="KW-1185">Reference proteome</keyword>
<sequence length="608" mass="68104">MEPDSGEGSDYDDVVSRRKMLAAAGASGVAALAGCSGGGGGEGTTADTDTDGEDTDSGSEGTGTDTGSGDMQVYDATFVNAYTGNPVDLHFNSSATQNYSWPAGRAVFAPYLKYSFTETEFIYGALEDLEIEGTEATLTFRDDIVWSNGDEWTTEDFEVQIQLARQTESSIWGYLDDYEIVDDYTARLTLSGETNPQILRFELTNFFIDTKAETHEEWLDADVSEFLQWAWEDPIASGMFQFVNKDQQAFEFERNPEFYKSDNVNFESYLIESYGGNTAQHQALISGNEVDAATSLFTPPEIADRFPDHVVEVNIPAKWGYGIVFNHEHEHFGKRNVRQAVAHVINRQRLVDNAGPRTKFVTPSPCGIAPRDQEYWLGDWMDDFETYGPESSNTDRATALMEEAGYSMEGGNWVDSSGSTIGGDYYSPAGWTDWTTMTQTTVSQLNDFGFDFSISTLPTNDWFSQYSESNFGLGSLYWLPGGSRSAFPYFPLYYQLWATDIGGGHNYRSIAESEQTVPGRDGGEMTLNPLDVCREIARQPDDDASREYVQRSAWYNHIDLPFLGLVSKFEQSWVTDDDWTVAEEGNANRQVKWPPFWWVHEGDLQYRG</sequence>
<evidence type="ECO:0000313" key="6">
    <source>
        <dbReference type="EMBL" id="ESP87117.1"/>
    </source>
</evidence>
<keyword evidence="3" id="KW-0732">Signal</keyword>
<evidence type="ECO:0000313" key="7">
    <source>
        <dbReference type="Proteomes" id="UP000017840"/>
    </source>
</evidence>
<dbReference type="Proteomes" id="UP000017840">
    <property type="component" value="Unassembled WGS sequence"/>
</dbReference>
<dbReference type="SUPFAM" id="SSF53850">
    <property type="entry name" value="Periplasmic binding protein-like II"/>
    <property type="match status" value="1"/>
</dbReference>
<feature type="domain" description="Solute-binding protein family 5" evidence="5">
    <location>
        <begin position="131"/>
        <end position="494"/>
    </location>
</feature>
<proteinExistence type="inferred from homology"/>
<dbReference type="STRING" id="1324957.K933_16407"/>
<dbReference type="EMBL" id="ASGZ01000064">
    <property type="protein sequence ID" value="ESP87117.1"/>
    <property type="molecule type" value="Genomic_DNA"/>
</dbReference>
<dbReference type="PANTHER" id="PTHR30290:SF9">
    <property type="entry name" value="OLIGOPEPTIDE-BINDING PROTEIN APPA"/>
    <property type="match status" value="1"/>
</dbReference>
<comment type="similarity">
    <text evidence="1">Belongs to the bacterial solute-binding protein 5 family.</text>
</comment>
<dbReference type="OrthoDB" id="37176at2157"/>